<proteinExistence type="predicted"/>
<feature type="non-terminal residue" evidence="1">
    <location>
        <position position="23"/>
    </location>
</feature>
<organism evidence="1">
    <name type="scientific">marine metagenome</name>
    <dbReference type="NCBI Taxonomy" id="408172"/>
    <lineage>
        <taxon>unclassified sequences</taxon>
        <taxon>metagenomes</taxon>
        <taxon>ecological metagenomes</taxon>
    </lineage>
</organism>
<reference evidence="1" key="1">
    <citation type="submission" date="2018-05" db="EMBL/GenBank/DDBJ databases">
        <authorList>
            <person name="Lanie J.A."/>
            <person name="Ng W.-L."/>
            <person name="Kazmierczak K.M."/>
            <person name="Andrzejewski T.M."/>
            <person name="Davidsen T.M."/>
            <person name="Wayne K.J."/>
            <person name="Tettelin H."/>
            <person name="Glass J.I."/>
            <person name="Rusch D."/>
            <person name="Podicherti R."/>
            <person name="Tsui H.-C.T."/>
            <person name="Winkler M.E."/>
        </authorList>
    </citation>
    <scope>NUCLEOTIDE SEQUENCE</scope>
</reference>
<dbReference type="AlphaFoldDB" id="A0A382JE72"/>
<name>A0A382JE72_9ZZZZ</name>
<evidence type="ECO:0000313" key="1">
    <source>
        <dbReference type="EMBL" id="SVC09959.1"/>
    </source>
</evidence>
<gene>
    <name evidence="1" type="ORF">METZ01_LOCUS262813</name>
</gene>
<dbReference type="EMBL" id="UINC01073510">
    <property type="protein sequence ID" value="SVC09959.1"/>
    <property type="molecule type" value="Genomic_DNA"/>
</dbReference>
<accession>A0A382JE72</accession>
<sequence>MYADIFIPVTLGSKRFHHKHLRE</sequence>
<protein>
    <submittedName>
        <fullName evidence="1">Uncharacterized protein</fullName>
    </submittedName>
</protein>